<feature type="non-terminal residue" evidence="1">
    <location>
        <position position="83"/>
    </location>
</feature>
<dbReference type="EMBL" id="JANFYT010000151">
    <property type="protein sequence ID" value="MCQ4815807.1"/>
    <property type="molecule type" value="Genomic_DNA"/>
</dbReference>
<keyword evidence="2" id="KW-1185">Reference proteome</keyword>
<dbReference type="RefSeq" id="WP_256182507.1">
    <property type="nucleotide sequence ID" value="NZ_JANFYT010000151.1"/>
</dbReference>
<evidence type="ECO:0000313" key="1">
    <source>
        <dbReference type="EMBL" id="MCQ4815807.1"/>
    </source>
</evidence>
<proteinExistence type="predicted"/>
<dbReference type="AlphaFoldDB" id="A0AAW5K794"/>
<evidence type="ECO:0008006" key="3">
    <source>
        <dbReference type="Google" id="ProtNLM"/>
    </source>
</evidence>
<comment type="caution">
    <text evidence="1">The sequence shown here is derived from an EMBL/GenBank/DDBJ whole genome shotgun (WGS) entry which is preliminary data.</text>
</comment>
<name>A0AAW5K794_9BACT</name>
<dbReference type="Proteomes" id="UP001205919">
    <property type="component" value="Unassembled WGS sequence"/>
</dbReference>
<reference evidence="1 2" key="1">
    <citation type="submission" date="2022-06" db="EMBL/GenBank/DDBJ databases">
        <title>Isolation of gut microbiota from human fecal samples.</title>
        <authorList>
            <person name="Pamer E.G."/>
            <person name="Barat B."/>
            <person name="Waligurski E."/>
            <person name="Medina S."/>
            <person name="Paddock L."/>
            <person name="Mostad J."/>
        </authorList>
    </citation>
    <scope>NUCLEOTIDE SEQUENCE [LARGE SCALE GENOMIC DNA]</scope>
    <source>
        <strain evidence="1 2">DFI.9.90</strain>
    </source>
</reference>
<feature type="non-terminal residue" evidence="1">
    <location>
        <position position="1"/>
    </location>
</feature>
<sequence length="83" mass="9698">YILVLEQGIWKIFSIHVAEPSRNQTGSEHYPQTLVMEHIARQRQKLLNDSVPGGMMGGYIEEGFPFYFINRNMLDYLGYEDED</sequence>
<evidence type="ECO:0000313" key="2">
    <source>
        <dbReference type="Proteomes" id="UP001205919"/>
    </source>
</evidence>
<protein>
    <recommendedName>
        <fullName evidence="3">PAS domain-containing protein</fullName>
    </recommendedName>
</protein>
<organism evidence="1 2">
    <name type="scientific">Cloacibacillus evryensis</name>
    <dbReference type="NCBI Taxonomy" id="508460"/>
    <lineage>
        <taxon>Bacteria</taxon>
        <taxon>Thermotogati</taxon>
        <taxon>Synergistota</taxon>
        <taxon>Synergistia</taxon>
        <taxon>Synergistales</taxon>
        <taxon>Synergistaceae</taxon>
        <taxon>Cloacibacillus</taxon>
    </lineage>
</organism>
<gene>
    <name evidence="1" type="ORF">NE630_15370</name>
</gene>
<accession>A0AAW5K794</accession>